<dbReference type="SUPFAM" id="SSF51905">
    <property type="entry name" value="FAD/NAD(P)-binding domain"/>
    <property type="match status" value="1"/>
</dbReference>
<proteinExistence type="predicted"/>
<name>A0ABQ3CRV9_9RHOB</name>
<dbReference type="Gene3D" id="3.30.70.2450">
    <property type="match status" value="1"/>
</dbReference>
<dbReference type="Pfam" id="PF01494">
    <property type="entry name" value="FAD_binding_3"/>
    <property type="match status" value="2"/>
</dbReference>
<keyword evidence="5" id="KW-1185">Reference proteome</keyword>
<organism evidence="4 5">
    <name type="scientific">Paramylibacter ulvae</name>
    <dbReference type="NCBI Taxonomy" id="1651968"/>
    <lineage>
        <taxon>Bacteria</taxon>
        <taxon>Pseudomonadati</taxon>
        <taxon>Pseudomonadota</taxon>
        <taxon>Alphaproteobacteria</taxon>
        <taxon>Rhodobacterales</taxon>
        <taxon>Paracoccaceae</taxon>
        <taxon>Paramylibacter</taxon>
    </lineage>
</organism>
<reference evidence="5" key="1">
    <citation type="journal article" date="2019" name="Int. J. Syst. Evol. Microbiol.">
        <title>The Global Catalogue of Microorganisms (GCM) 10K type strain sequencing project: providing services to taxonomists for standard genome sequencing and annotation.</title>
        <authorList>
            <consortium name="The Broad Institute Genomics Platform"/>
            <consortium name="The Broad Institute Genome Sequencing Center for Infectious Disease"/>
            <person name="Wu L."/>
            <person name="Ma J."/>
        </authorList>
    </citation>
    <scope>NUCLEOTIDE SEQUENCE [LARGE SCALE GENOMIC DNA]</scope>
    <source>
        <strain evidence="5">KCTC 32465</strain>
    </source>
</reference>
<keyword evidence="1" id="KW-0560">Oxidoreductase</keyword>
<dbReference type="InterPro" id="IPR036188">
    <property type="entry name" value="FAD/NAD-bd_sf"/>
</dbReference>
<dbReference type="PANTHER" id="PTHR43476">
    <property type="entry name" value="3-(3-HYDROXY-PHENYL)PROPIONATE/3-HYDROXYCINNAMIC ACID HYDROXYLASE"/>
    <property type="match status" value="1"/>
</dbReference>
<dbReference type="PANTHER" id="PTHR43476:SF4">
    <property type="entry name" value="BLR0106 PROTEIN"/>
    <property type="match status" value="1"/>
</dbReference>
<evidence type="ECO:0000313" key="5">
    <source>
        <dbReference type="Proteomes" id="UP000634455"/>
    </source>
</evidence>
<comment type="caution">
    <text evidence="4">The sequence shown here is derived from an EMBL/GenBank/DDBJ whole genome shotgun (WGS) entry which is preliminary data.</text>
</comment>
<feature type="domain" description="FAD-binding" evidence="3">
    <location>
        <begin position="227"/>
        <end position="288"/>
    </location>
</feature>
<gene>
    <name evidence="4" type="ORF">GCM10008927_00190</name>
</gene>
<evidence type="ECO:0000259" key="3">
    <source>
        <dbReference type="Pfam" id="PF01494"/>
    </source>
</evidence>
<accession>A0ABQ3CRV9</accession>
<dbReference type="InterPro" id="IPR002938">
    <property type="entry name" value="FAD-bd"/>
</dbReference>
<evidence type="ECO:0000313" key="4">
    <source>
        <dbReference type="EMBL" id="GHA40074.1"/>
    </source>
</evidence>
<dbReference type="PRINTS" id="PR00420">
    <property type="entry name" value="RNGMNOXGNASE"/>
</dbReference>
<feature type="domain" description="FAD-binding" evidence="3">
    <location>
        <begin position="10"/>
        <end position="189"/>
    </location>
</feature>
<dbReference type="InterPro" id="IPR050631">
    <property type="entry name" value="PheA/TfdB_FAD_monoxygenase"/>
</dbReference>
<protein>
    <recommendedName>
        <fullName evidence="3">FAD-binding domain-containing protein</fullName>
    </recommendedName>
</protein>
<sequence length="354" mass="39217">MTQTKQTNRILIVGAGPAGLTLALLLARAGIIADVIEQRHAPNNLSRAVGVFPKTLKLLPNDLRKTICTASHQMNGATLHMNRKPLIRINFPEGDMHKVYGLPQDETETLLRQDFETHGGTVRFSHHLSELSQTSGAVHATINDRLEIYHHVIGADGVNSVVREQVGQEHHGFTLPDPWSIADFYADNLPDDLSVWLLRGGHFAGAVPIGNKRYRAFSSHTDALAAIPSDVGLRKTNRVATFHAGVRAVDKFQIGRVFLIGDAAHIHTPLGARGMNLAMQDAAALAQCFINNDFTQFSTDRVAQAQFYATITERMRYVLTLKNPIAVWMRNIIMRGIFCIPPLRRRVEALFTSL</sequence>
<evidence type="ECO:0000256" key="2">
    <source>
        <dbReference type="ARBA" id="ARBA00023027"/>
    </source>
</evidence>
<dbReference type="Proteomes" id="UP000634455">
    <property type="component" value="Unassembled WGS sequence"/>
</dbReference>
<keyword evidence="2" id="KW-0520">NAD</keyword>
<dbReference type="Gene3D" id="3.50.50.60">
    <property type="entry name" value="FAD/NAD(P)-binding domain"/>
    <property type="match status" value="1"/>
</dbReference>
<dbReference type="RefSeq" id="WP_189638551.1">
    <property type="nucleotide sequence ID" value="NZ_BMZF01000001.1"/>
</dbReference>
<dbReference type="EMBL" id="BMZF01000001">
    <property type="protein sequence ID" value="GHA40074.1"/>
    <property type="molecule type" value="Genomic_DNA"/>
</dbReference>
<evidence type="ECO:0000256" key="1">
    <source>
        <dbReference type="ARBA" id="ARBA00023002"/>
    </source>
</evidence>